<organism evidence="5 6">
    <name type="scientific">Mesorhabditis spiculigera</name>
    <dbReference type="NCBI Taxonomy" id="96644"/>
    <lineage>
        <taxon>Eukaryota</taxon>
        <taxon>Metazoa</taxon>
        <taxon>Ecdysozoa</taxon>
        <taxon>Nematoda</taxon>
        <taxon>Chromadorea</taxon>
        <taxon>Rhabditida</taxon>
        <taxon>Rhabditina</taxon>
        <taxon>Rhabditomorpha</taxon>
        <taxon>Rhabditoidea</taxon>
        <taxon>Rhabditidae</taxon>
        <taxon>Mesorhabditinae</taxon>
        <taxon>Mesorhabditis</taxon>
    </lineage>
</organism>
<keyword evidence="2" id="KW-0677">Repeat</keyword>
<proteinExistence type="predicted"/>
<dbReference type="PANTHER" id="PTHR24412:SF493">
    <property type="entry name" value="BTB DOMAIN-CONTAINING PROTEIN"/>
    <property type="match status" value="1"/>
</dbReference>
<accession>A0AA36C445</accession>
<dbReference type="SUPFAM" id="SSF54695">
    <property type="entry name" value="POZ domain"/>
    <property type="match status" value="1"/>
</dbReference>
<gene>
    <name evidence="5" type="ORF">MSPICULIGERA_LOCUS762</name>
</gene>
<dbReference type="Gene3D" id="3.30.710.10">
    <property type="entry name" value="Potassium Channel Kv1.1, Chain A"/>
    <property type="match status" value="1"/>
</dbReference>
<dbReference type="Gene3D" id="2.120.10.80">
    <property type="entry name" value="Kelch-type beta propeller"/>
    <property type="match status" value="2"/>
</dbReference>
<comment type="caution">
    <text evidence="5">The sequence shown here is derived from an EMBL/GenBank/DDBJ whole genome shotgun (WGS) entry which is preliminary data.</text>
</comment>
<dbReference type="InterPro" id="IPR011333">
    <property type="entry name" value="SKP1/BTB/POZ_sf"/>
</dbReference>
<sequence length="856" mass="94577">MEDLGEPESASQSCPRMRAHTTSFGSLGGYPHSHSEPALEEELIRCTPTNRRPTLEKETAAEMSGKLHNTTAPKTVVIEDHSSDSEIDEETPKEITLQPKRLRCAVSFRADDTDKWGGQALDARENYILSLRNPTVKAELLERLDTFRRNRELCDVVLFVREREIFAHKVVLAAVSPALSDLFLKDNQDRVRANSNGSSSPTNPAAPDCSEKAYFEFAQTDYDCFSALVNYAYTSYLEINNKKVAELYKTAYALQMHQVAKACAKYLADNLSVHNCLGIRLRANFNKDMYLMDQVDKYISENFSAIAESSEEFSSLAVIKSRIIISGEELKRDNIGQSLAERTLHYFEHYKAAQKSADSFDYITGKTHLLYLEEGNLADCAEMDDRSSVGSCDLIKDYKKSGKRHEFPHNGHIDPPFVGTSHSRTTGATAVRLDAKKVVGDQYGSTESLDSVASEESEPENTISARLLAVHQTSPDYWMALVVLYYRLMVISIQVSDDVEISAGKKERSGSVDAQKQQLLNKLVSSVGAQRKPLPTMNAGRCSTGAVFLEGKIIVCGGYDRGECLNSVEEYDVVNGTWRHLKPMQNERGRFDTAVVNGKVYAIAGSNGHKELKSAECYDPKTGKWSNIASLARPRSHNGCAVVNDVIYCIGGCNAEQVCMKDCERYDPAVNEWAPMAPLSVGRYQAAAVAWKGMVLAIGGCDRWSACLDTVEAYDPKSDTWREMPKLRTPRRGCAVAVVRDVLYLIGGHDGTNSLTTVDILDHPSGTWRAGPALTNPRANTHAVVTAGNVIYVIGGFNKNSFLDSIELLESESVGWRNYQQSTVSFTLAEGDEESETAEDVQNGVQNLNLTPVKAN</sequence>
<reference evidence="5" key="1">
    <citation type="submission" date="2023-06" db="EMBL/GenBank/DDBJ databases">
        <authorList>
            <person name="Delattre M."/>
        </authorList>
    </citation>
    <scope>NUCLEOTIDE SEQUENCE</scope>
    <source>
        <strain evidence="5">AF72</strain>
    </source>
</reference>
<protein>
    <recommendedName>
        <fullName evidence="4">BTB domain-containing protein</fullName>
    </recommendedName>
</protein>
<dbReference type="Gene3D" id="1.25.40.420">
    <property type="match status" value="1"/>
</dbReference>
<feature type="domain" description="BTB" evidence="4">
    <location>
        <begin position="154"/>
        <end position="241"/>
    </location>
</feature>
<evidence type="ECO:0000256" key="2">
    <source>
        <dbReference type="ARBA" id="ARBA00022737"/>
    </source>
</evidence>
<dbReference type="SUPFAM" id="SSF117281">
    <property type="entry name" value="Kelch motif"/>
    <property type="match status" value="2"/>
</dbReference>
<dbReference type="Pfam" id="PF00651">
    <property type="entry name" value="BTB"/>
    <property type="match status" value="1"/>
</dbReference>
<feature type="non-terminal residue" evidence="5">
    <location>
        <position position="1"/>
    </location>
</feature>
<dbReference type="InterPro" id="IPR006652">
    <property type="entry name" value="Kelch_1"/>
</dbReference>
<feature type="compositionally biased region" description="Polar residues" evidence="3">
    <location>
        <begin position="9"/>
        <end position="25"/>
    </location>
</feature>
<keyword evidence="1" id="KW-0880">Kelch repeat</keyword>
<keyword evidence="6" id="KW-1185">Reference proteome</keyword>
<dbReference type="SMART" id="SM00225">
    <property type="entry name" value="BTB"/>
    <property type="match status" value="1"/>
</dbReference>
<dbReference type="PRINTS" id="PR00501">
    <property type="entry name" value="KELCHREPEAT"/>
</dbReference>
<dbReference type="InterPro" id="IPR000210">
    <property type="entry name" value="BTB/POZ_dom"/>
</dbReference>
<evidence type="ECO:0000313" key="5">
    <source>
        <dbReference type="EMBL" id="CAJ0558020.1"/>
    </source>
</evidence>
<evidence type="ECO:0000313" key="6">
    <source>
        <dbReference type="Proteomes" id="UP001177023"/>
    </source>
</evidence>
<dbReference type="SMART" id="SM00612">
    <property type="entry name" value="Kelch"/>
    <property type="match status" value="6"/>
</dbReference>
<dbReference type="AlphaFoldDB" id="A0AA36C445"/>
<evidence type="ECO:0000259" key="4">
    <source>
        <dbReference type="PROSITE" id="PS50097"/>
    </source>
</evidence>
<dbReference type="InterPro" id="IPR015915">
    <property type="entry name" value="Kelch-typ_b-propeller"/>
</dbReference>
<evidence type="ECO:0000256" key="3">
    <source>
        <dbReference type="SAM" id="MobiDB-lite"/>
    </source>
</evidence>
<dbReference type="PANTHER" id="PTHR24412">
    <property type="entry name" value="KELCH PROTEIN"/>
    <property type="match status" value="1"/>
</dbReference>
<dbReference type="Pfam" id="PF24681">
    <property type="entry name" value="Kelch_KLHDC2_KLHL20_DRC7"/>
    <property type="match status" value="1"/>
</dbReference>
<dbReference type="EMBL" id="CATQJA010000178">
    <property type="protein sequence ID" value="CAJ0558020.1"/>
    <property type="molecule type" value="Genomic_DNA"/>
</dbReference>
<dbReference type="Pfam" id="PF01344">
    <property type="entry name" value="Kelch_1"/>
    <property type="match status" value="2"/>
</dbReference>
<evidence type="ECO:0000256" key="1">
    <source>
        <dbReference type="ARBA" id="ARBA00022441"/>
    </source>
</evidence>
<feature type="region of interest" description="Disordered" evidence="3">
    <location>
        <begin position="1"/>
        <end position="38"/>
    </location>
</feature>
<dbReference type="PROSITE" id="PS50097">
    <property type="entry name" value="BTB"/>
    <property type="match status" value="1"/>
</dbReference>
<name>A0AA36C445_9BILA</name>
<dbReference type="Proteomes" id="UP001177023">
    <property type="component" value="Unassembled WGS sequence"/>
</dbReference>